<evidence type="ECO:0000313" key="2">
    <source>
        <dbReference type="EMBL" id="CAK0839202.1"/>
    </source>
</evidence>
<feature type="transmembrane region" description="Helical" evidence="1">
    <location>
        <begin position="6"/>
        <end position="26"/>
    </location>
</feature>
<proteinExistence type="predicted"/>
<organism evidence="2 3">
    <name type="scientific">Prorocentrum cordatum</name>
    <dbReference type="NCBI Taxonomy" id="2364126"/>
    <lineage>
        <taxon>Eukaryota</taxon>
        <taxon>Sar</taxon>
        <taxon>Alveolata</taxon>
        <taxon>Dinophyceae</taxon>
        <taxon>Prorocentrales</taxon>
        <taxon>Prorocentraceae</taxon>
        <taxon>Prorocentrum</taxon>
    </lineage>
</organism>
<sequence length="549" mass="60668">MLNERIWLIILIPFNCLTFVVIVWRFRSFGLFGFFPRWGSVYDHFNATAKWLLFMSPPHPLHRQLKDMADKRLSEQVVWGCPRILVFAFCYNIIQLVQNDMSSAVRLGNAALTTFLMAGTLKPRLFTPSVVFLFHVLLYIVVLYLAITAENSVAFLKASPVRICERLAVSIIHCRPRVTLMLGLMYVAGVSPVYEPADTRQELIVSLLVFAITASVRKSRDAEFLAVLEAKTSRSVESIAGGLLSSVCDAVVHMSRDFQFSKPAAHLATLLLRSPTTMGVGVSFVDLAADASEKDRLTAFLERPMSDTSTVHVSLKDSWGMTVKFQLFHAHGIDIDDEPIHIVGLKEDSEELRAPPEGKLRDSQVIPPCSLLAGISEDSISVSGSSSSGVLIGTECGGMTVHINPEGHGLPILQCSAEFLSLSGPLCEGAGLLQWVVNRDAFMEWAEGAYNNSMDNHEFGDSAHDEELCVAPFNVRLRLPHMGYGVREISANVLLKLDVAEDGGSDVTPSTRTLLVLEDVVFVRSASRRASSSTRRRRQRRKPSSFLTL</sequence>
<keyword evidence="1" id="KW-0812">Transmembrane</keyword>
<dbReference type="Proteomes" id="UP001189429">
    <property type="component" value="Unassembled WGS sequence"/>
</dbReference>
<keyword evidence="1" id="KW-0472">Membrane</keyword>
<reference evidence="2" key="1">
    <citation type="submission" date="2023-10" db="EMBL/GenBank/DDBJ databases">
        <authorList>
            <person name="Chen Y."/>
            <person name="Shah S."/>
            <person name="Dougan E. K."/>
            <person name="Thang M."/>
            <person name="Chan C."/>
        </authorList>
    </citation>
    <scope>NUCLEOTIDE SEQUENCE [LARGE SCALE GENOMIC DNA]</scope>
</reference>
<feature type="transmembrane region" description="Helical" evidence="1">
    <location>
        <begin position="125"/>
        <end position="147"/>
    </location>
</feature>
<protein>
    <submittedName>
        <fullName evidence="2">Uncharacterized protein</fullName>
    </submittedName>
</protein>
<gene>
    <name evidence="2" type="ORF">PCOR1329_LOCUS34935</name>
</gene>
<name>A0ABN9T2K2_9DINO</name>
<evidence type="ECO:0000313" key="3">
    <source>
        <dbReference type="Proteomes" id="UP001189429"/>
    </source>
</evidence>
<keyword evidence="1" id="KW-1133">Transmembrane helix</keyword>
<comment type="caution">
    <text evidence="2">The sequence shown here is derived from an EMBL/GenBank/DDBJ whole genome shotgun (WGS) entry which is preliminary data.</text>
</comment>
<keyword evidence="3" id="KW-1185">Reference proteome</keyword>
<evidence type="ECO:0000256" key="1">
    <source>
        <dbReference type="SAM" id="Phobius"/>
    </source>
</evidence>
<accession>A0ABN9T2K2</accession>
<dbReference type="EMBL" id="CAUYUJ010014277">
    <property type="protein sequence ID" value="CAK0839202.1"/>
    <property type="molecule type" value="Genomic_DNA"/>
</dbReference>